<reference evidence="1" key="1">
    <citation type="submission" date="2014-12" db="EMBL/GenBank/DDBJ databases">
        <title>Insight into the proteome of Arion vulgaris.</title>
        <authorList>
            <person name="Aradska J."/>
            <person name="Bulat T."/>
            <person name="Smidak R."/>
            <person name="Sarate P."/>
            <person name="Gangsoo J."/>
            <person name="Sialana F."/>
            <person name="Bilban M."/>
            <person name="Lubec G."/>
        </authorList>
    </citation>
    <scope>NUCLEOTIDE SEQUENCE</scope>
    <source>
        <tissue evidence="1">Skin</tissue>
    </source>
</reference>
<evidence type="ECO:0000313" key="1">
    <source>
        <dbReference type="EMBL" id="CEK88923.1"/>
    </source>
</evidence>
<gene>
    <name evidence="1" type="primary">ORF167888</name>
</gene>
<sequence>MSTTKSGATLGQSAVRTTCAVILADPLSTTAMKIRSDSLITPALINLSACGKLRTS</sequence>
<dbReference type="AlphaFoldDB" id="A0A0B7B7F3"/>
<protein>
    <submittedName>
        <fullName evidence="1">Uncharacterized protein</fullName>
    </submittedName>
</protein>
<dbReference type="EMBL" id="HACG01042058">
    <property type="protein sequence ID" value="CEK88923.1"/>
    <property type="molecule type" value="Transcribed_RNA"/>
</dbReference>
<name>A0A0B7B7F3_9EUPU</name>
<accession>A0A0B7B7F3</accession>
<proteinExistence type="predicted"/>
<organism evidence="1">
    <name type="scientific">Arion vulgaris</name>
    <dbReference type="NCBI Taxonomy" id="1028688"/>
    <lineage>
        <taxon>Eukaryota</taxon>
        <taxon>Metazoa</taxon>
        <taxon>Spiralia</taxon>
        <taxon>Lophotrochozoa</taxon>
        <taxon>Mollusca</taxon>
        <taxon>Gastropoda</taxon>
        <taxon>Heterobranchia</taxon>
        <taxon>Euthyneura</taxon>
        <taxon>Panpulmonata</taxon>
        <taxon>Eupulmonata</taxon>
        <taxon>Stylommatophora</taxon>
        <taxon>Helicina</taxon>
        <taxon>Arionoidea</taxon>
        <taxon>Arionidae</taxon>
        <taxon>Arion</taxon>
    </lineage>
</organism>